<dbReference type="InterPro" id="IPR015943">
    <property type="entry name" value="WD40/YVTN_repeat-like_dom_sf"/>
</dbReference>
<accession>X1CGC6</accession>
<sequence>MEEKSTQPVRKKRKKKHSQVAVMTPLQKAQFKHLCQWVAQAQNDIFHKIVQFSDYRQYGHMATLTGHTDDVTALDFTRDSRKLASSSKVG</sequence>
<proteinExistence type="predicted"/>
<gene>
    <name evidence="2" type="ORF">S01H4_21885</name>
</gene>
<dbReference type="SUPFAM" id="SSF50978">
    <property type="entry name" value="WD40 repeat-like"/>
    <property type="match status" value="1"/>
</dbReference>
<feature type="compositionally biased region" description="Basic residues" evidence="1">
    <location>
        <begin position="9"/>
        <end position="18"/>
    </location>
</feature>
<comment type="caution">
    <text evidence="2">The sequence shown here is derived from an EMBL/GenBank/DDBJ whole genome shotgun (WGS) entry which is preliminary data.</text>
</comment>
<dbReference type="EMBL" id="BART01009964">
    <property type="protein sequence ID" value="GAG83286.1"/>
    <property type="molecule type" value="Genomic_DNA"/>
</dbReference>
<protein>
    <submittedName>
        <fullName evidence="2">Uncharacterized protein</fullName>
    </submittedName>
</protein>
<dbReference type="Gene3D" id="2.130.10.10">
    <property type="entry name" value="YVTN repeat-like/Quinoprotein amine dehydrogenase"/>
    <property type="match status" value="1"/>
</dbReference>
<reference evidence="2" key="1">
    <citation type="journal article" date="2014" name="Front. Microbiol.">
        <title>High frequency of phylogenetically diverse reductive dehalogenase-homologous genes in deep subseafloor sedimentary metagenomes.</title>
        <authorList>
            <person name="Kawai M."/>
            <person name="Futagami T."/>
            <person name="Toyoda A."/>
            <person name="Takaki Y."/>
            <person name="Nishi S."/>
            <person name="Hori S."/>
            <person name="Arai W."/>
            <person name="Tsubouchi T."/>
            <person name="Morono Y."/>
            <person name="Uchiyama I."/>
            <person name="Ito T."/>
            <person name="Fujiyama A."/>
            <person name="Inagaki F."/>
            <person name="Takami H."/>
        </authorList>
    </citation>
    <scope>NUCLEOTIDE SEQUENCE</scope>
    <source>
        <strain evidence="2">Expedition CK06-06</strain>
    </source>
</reference>
<feature type="non-terminal residue" evidence="2">
    <location>
        <position position="90"/>
    </location>
</feature>
<organism evidence="2">
    <name type="scientific">marine sediment metagenome</name>
    <dbReference type="NCBI Taxonomy" id="412755"/>
    <lineage>
        <taxon>unclassified sequences</taxon>
        <taxon>metagenomes</taxon>
        <taxon>ecological metagenomes</taxon>
    </lineage>
</organism>
<evidence type="ECO:0000313" key="2">
    <source>
        <dbReference type="EMBL" id="GAG83286.1"/>
    </source>
</evidence>
<evidence type="ECO:0000256" key="1">
    <source>
        <dbReference type="SAM" id="MobiDB-lite"/>
    </source>
</evidence>
<dbReference type="InterPro" id="IPR036322">
    <property type="entry name" value="WD40_repeat_dom_sf"/>
</dbReference>
<dbReference type="AlphaFoldDB" id="X1CGC6"/>
<feature type="region of interest" description="Disordered" evidence="1">
    <location>
        <begin position="1"/>
        <end position="20"/>
    </location>
</feature>
<name>X1CGC6_9ZZZZ</name>